<dbReference type="SFLD" id="SFLDS00003">
    <property type="entry name" value="Haloacid_Dehalogenase"/>
    <property type="match status" value="1"/>
</dbReference>
<dbReference type="CDD" id="cd07505">
    <property type="entry name" value="HAD_BPGM-like"/>
    <property type="match status" value="1"/>
</dbReference>
<organism evidence="2 4">
    <name type="scientific">Eggerthella sinensis</name>
    <dbReference type="NCBI Taxonomy" id="242230"/>
    <lineage>
        <taxon>Bacteria</taxon>
        <taxon>Bacillati</taxon>
        <taxon>Actinomycetota</taxon>
        <taxon>Coriobacteriia</taxon>
        <taxon>Eggerthellales</taxon>
        <taxon>Eggerthellaceae</taxon>
        <taxon>Eggerthella</taxon>
    </lineage>
</organism>
<reference evidence="1 3" key="1">
    <citation type="journal article" date="2018" name="Elife">
        <title>Discovery and characterization of a prevalent human gut bacterial enzyme sufficient for the inactivation of a family of plant toxins.</title>
        <authorList>
            <person name="Koppel N."/>
            <person name="Bisanz J.E."/>
            <person name="Pandelia M.E."/>
            <person name="Turnbaugh P.J."/>
            <person name="Balskus E.P."/>
        </authorList>
    </citation>
    <scope>NUCLEOTIDE SEQUENCE [LARGE SCALE GENOMIC DNA]</scope>
    <source>
        <strain evidence="1 3">DSM 16107</strain>
    </source>
</reference>
<gene>
    <name evidence="1" type="ORF">C1876_17280</name>
    <name evidence="2" type="ORF">DMP09_16360</name>
</gene>
<dbReference type="InterPro" id="IPR036412">
    <property type="entry name" value="HAD-like_sf"/>
</dbReference>
<reference evidence="4" key="2">
    <citation type="submission" date="2018-05" db="EMBL/GenBank/DDBJ databases">
        <title>Genome Sequencing of selected type strains of the family Eggerthellaceae.</title>
        <authorList>
            <person name="Danylec N."/>
            <person name="Stoll D.A."/>
            <person name="Doetsch A."/>
            <person name="Huch M."/>
        </authorList>
    </citation>
    <scope>NUCLEOTIDE SEQUENCE [LARGE SCALE GENOMIC DNA]</scope>
    <source>
        <strain evidence="4">DSM 16107</strain>
    </source>
</reference>
<dbReference type="PANTHER" id="PTHR18901:SF38">
    <property type="entry name" value="PSEUDOURIDINE-5'-PHOSPHATASE"/>
    <property type="match status" value="1"/>
</dbReference>
<comment type="caution">
    <text evidence="2">The sequence shown here is derived from an EMBL/GenBank/DDBJ whole genome shotgun (WGS) entry which is preliminary data.</text>
</comment>
<dbReference type="SFLD" id="SFLDG01129">
    <property type="entry name" value="C1.5:_HAD__Beta-PGM__Phosphata"/>
    <property type="match status" value="1"/>
</dbReference>
<evidence type="ECO:0000313" key="1">
    <source>
        <dbReference type="EMBL" id="RDB62187.1"/>
    </source>
</evidence>
<protein>
    <submittedName>
        <fullName evidence="2">HAD family phosphatase</fullName>
    </submittedName>
</protein>
<proteinExistence type="predicted"/>
<dbReference type="Gene3D" id="3.40.50.1000">
    <property type="entry name" value="HAD superfamily/HAD-like"/>
    <property type="match status" value="1"/>
</dbReference>
<dbReference type="OrthoDB" id="9797743at2"/>
<dbReference type="EMBL" id="PPTT01000057">
    <property type="protein sequence ID" value="RDB62187.1"/>
    <property type="molecule type" value="Genomic_DNA"/>
</dbReference>
<name>A0A3N0IRH9_9ACTN</name>
<accession>A0A3N0IRH9</accession>
<dbReference type="Gene3D" id="1.10.150.240">
    <property type="entry name" value="Putative phosphatase, domain 2"/>
    <property type="match status" value="1"/>
</dbReference>
<evidence type="ECO:0000313" key="3">
    <source>
        <dbReference type="Proteomes" id="UP000253817"/>
    </source>
</evidence>
<dbReference type="Pfam" id="PF00702">
    <property type="entry name" value="Hydrolase"/>
    <property type="match status" value="1"/>
</dbReference>
<keyword evidence="3" id="KW-1185">Reference proteome</keyword>
<dbReference type="EMBL" id="QICC01000118">
    <property type="protein sequence ID" value="RNM39619.1"/>
    <property type="molecule type" value="Genomic_DNA"/>
</dbReference>
<evidence type="ECO:0000313" key="4">
    <source>
        <dbReference type="Proteomes" id="UP000270112"/>
    </source>
</evidence>
<dbReference type="GO" id="GO:0016791">
    <property type="term" value="F:phosphatase activity"/>
    <property type="evidence" value="ECO:0007669"/>
    <property type="project" value="TreeGrafter"/>
</dbReference>
<dbReference type="SUPFAM" id="SSF56784">
    <property type="entry name" value="HAD-like"/>
    <property type="match status" value="1"/>
</dbReference>
<dbReference type="RefSeq" id="WP_114547958.1">
    <property type="nucleotide sequence ID" value="NZ_PPTT01000057.1"/>
</dbReference>
<dbReference type="InterPro" id="IPR023214">
    <property type="entry name" value="HAD_sf"/>
</dbReference>
<reference evidence="2" key="3">
    <citation type="journal article" date="2019" name="Microbiol. Resour. Announc.">
        <title>Draft Genome Sequences of Type Strains of Gordonibacter faecihominis, Paraeggerthella hongkongensis, Parvibacter caecicola,Slackia equolifaciens, Slackia faecicanis, and Slackia isoflavoniconvertens.</title>
        <authorList>
            <person name="Danylec N."/>
            <person name="Stoll D.A."/>
            <person name="Dotsch A."/>
            <person name="Huch M."/>
        </authorList>
    </citation>
    <scope>NUCLEOTIDE SEQUENCE</scope>
    <source>
        <strain evidence="2">DSM 16107</strain>
    </source>
</reference>
<dbReference type="InterPro" id="IPR023198">
    <property type="entry name" value="PGP-like_dom2"/>
</dbReference>
<sequence length="222" mass="23956">MDASHIGVIFDCDGTLLDSMMVWREAESALAKRAGVTLTPAETDALTSMTIPECGTFFHEQHGLGASGAEVVSMMDDLMLEFYRDRALARPGALAFVQALAARGVHLSVASSSPQAYLQAGLARCGFTPYLDAIVSVDDVGKPKRVPAVYDRARDLMGTPLATTWGVEDAVYAVRTLTGADYRTLAIYDCDLSGTVEDLRAAAERFITSFEDLDVDTFLGWN</sequence>
<dbReference type="Proteomes" id="UP000253817">
    <property type="component" value="Unassembled WGS sequence"/>
</dbReference>
<dbReference type="Proteomes" id="UP000270112">
    <property type="component" value="Unassembled WGS sequence"/>
</dbReference>
<dbReference type="AlphaFoldDB" id="A0A3N0IRH9"/>
<dbReference type="PANTHER" id="PTHR18901">
    <property type="entry name" value="2-DEOXYGLUCOSE-6-PHOSPHATE PHOSPHATASE 2"/>
    <property type="match status" value="1"/>
</dbReference>
<evidence type="ECO:0000313" key="2">
    <source>
        <dbReference type="EMBL" id="RNM39619.1"/>
    </source>
</evidence>